<dbReference type="NCBIfam" id="TIGR03506">
    <property type="entry name" value="FlgEFG_subfam"/>
    <property type="match status" value="1"/>
</dbReference>
<feature type="domain" description="Flagellar basal body rod protein N-terminal" evidence="3">
    <location>
        <begin position="12"/>
        <end position="35"/>
    </location>
</feature>
<dbReference type="InterPro" id="IPR037925">
    <property type="entry name" value="FlgE/F/G-like"/>
</dbReference>
<keyword evidence="6" id="KW-0966">Cell projection</keyword>
<evidence type="ECO:0000313" key="7">
    <source>
        <dbReference type="Proteomes" id="UP000664857"/>
    </source>
</evidence>
<dbReference type="PANTHER" id="PTHR30435">
    <property type="entry name" value="FLAGELLAR PROTEIN"/>
    <property type="match status" value="1"/>
</dbReference>
<evidence type="ECO:0000256" key="2">
    <source>
        <dbReference type="RuleBase" id="RU362116"/>
    </source>
</evidence>
<dbReference type="Pfam" id="PF06429">
    <property type="entry name" value="Flg_bbr_C"/>
    <property type="match status" value="1"/>
</dbReference>
<keyword evidence="7" id="KW-1185">Reference proteome</keyword>
<comment type="subcellular location">
    <subcellularLocation>
        <location evidence="2">Bacterial flagellum basal body</location>
    </subcellularLocation>
</comment>
<dbReference type="PANTHER" id="PTHR30435:SF19">
    <property type="entry name" value="FLAGELLAR BASAL-BODY ROD PROTEIN FLGG"/>
    <property type="match status" value="1"/>
</dbReference>
<dbReference type="InterPro" id="IPR020013">
    <property type="entry name" value="Flagellar_FlgE/F/G"/>
</dbReference>
<proteinExistence type="inferred from homology"/>
<gene>
    <name evidence="6" type="ORF">DOK76_07740</name>
</gene>
<evidence type="ECO:0000259" key="5">
    <source>
        <dbReference type="Pfam" id="PF22692"/>
    </source>
</evidence>
<dbReference type="RefSeq" id="WP_206966457.1">
    <property type="nucleotide sequence ID" value="NZ_JAFLVX010000018.1"/>
</dbReference>
<reference evidence="6 7" key="1">
    <citation type="submission" date="2021-03" db="EMBL/GenBank/DDBJ databases">
        <title>Enterococcal diversity collection.</title>
        <authorList>
            <person name="Gilmore M.S."/>
            <person name="Schwartzman J."/>
            <person name="Van Tyne D."/>
            <person name="Martin M."/>
            <person name="Earl A.M."/>
            <person name="Manson A.L."/>
            <person name="Straub T."/>
            <person name="Salamzade R."/>
            <person name="Saavedra J."/>
            <person name="Lebreton F."/>
            <person name="Prichula J."/>
            <person name="Schaufler K."/>
            <person name="Gaca A."/>
            <person name="Sgardioli B."/>
            <person name="Wagenaar J."/>
            <person name="Strong T."/>
        </authorList>
    </citation>
    <scope>NUCLEOTIDE SEQUENCE [LARGE SCALE GENOMIC DNA]</scope>
    <source>
        <strain evidence="6 7">DIV0080</strain>
    </source>
</reference>
<sequence>MIRSTFTLQRNLSVLQKKQENTSANVANVNTYGYKTQQIVQKTDPEYQLHNYTNGPENNKRHNIGGFIFGNKVDEIVKDMSSGTFKSTNKKSDHAILGEGYFNVQLPTGETGYTKNGHFQVNENNHLVTQEGYVVLSQAGNPIDVREENPQFRLTRFNDQGDLLALGETVFTATTPGVTDTESKVRSSMLEGSNVNIVDEMTTLMDTARQFEINQKALHTSDEIIRKLTNEIGRGY</sequence>
<keyword evidence="6" id="KW-0282">Flagellum</keyword>
<organism evidence="6 7">
    <name type="scientific">Candidatus Vagococcus giribetii</name>
    <dbReference type="NCBI Taxonomy" id="2230876"/>
    <lineage>
        <taxon>Bacteria</taxon>
        <taxon>Bacillati</taxon>
        <taxon>Bacillota</taxon>
        <taxon>Bacilli</taxon>
        <taxon>Lactobacillales</taxon>
        <taxon>Enterococcaceae</taxon>
        <taxon>Vagococcus</taxon>
    </lineage>
</organism>
<dbReference type="SUPFAM" id="SSF117143">
    <property type="entry name" value="Flagellar hook protein flgE"/>
    <property type="match status" value="1"/>
</dbReference>
<dbReference type="Proteomes" id="UP000664857">
    <property type="component" value="Unassembled WGS sequence"/>
</dbReference>
<feature type="domain" description="Flagellar hook protein FlgE/F/G-like D1" evidence="5">
    <location>
        <begin position="95"/>
        <end position="144"/>
    </location>
</feature>
<feature type="domain" description="Flagellar basal-body/hook protein C-terminal" evidence="4">
    <location>
        <begin position="187"/>
        <end position="230"/>
    </location>
</feature>
<evidence type="ECO:0000256" key="1">
    <source>
        <dbReference type="ARBA" id="ARBA00009677"/>
    </source>
</evidence>
<dbReference type="Pfam" id="PF22692">
    <property type="entry name" value="LlgE_F_G_D1"/>
    <property type="match status" value="1"/>
</dbReference>
<evidence type="ECO:0000259" key="3">
    <source>
        <dbReference type="Pfam" id="PF00460"/>
    </source>
</evidence>
<name>A0ABS3HUQ1_9ENTE</name>
<dbReference type="InterPro" id="IPR010930">
    <property type="entry name" value="Flg_bb/hook_C_dom"/>
</dbReference>
<dbReference type="InterPro" id="IPR053967">
    <property type="entry name" value="LlgE_F_G-like_D1"/>
</dbReference>
<evidence type="ECO:0000259" key="4">
    <source>
        <dbReference type="Pfam" id="PF06429"/>
    </source>
</evidence>
<comment type="similarity">
    <text evidence="1 2">Belongs to the flagella basal body rod proteins family.</text>
</comment>
<keyword evidence="6" id="KW-0969">Cilium</keyword>
<accession>A0ABS3HUQ1</accession>
<comment type="caution">
    <text evidence="6">The sequence shown here is derived from an EMBL/GenBank/DDBJ whole genome shotgun (WGS) entry which is preliminary data.</text>
</comment>
<dbReference type="EMBL" id="JAFLVX010000018">
    <property type="protein sequence ID" value="MBO0476957.1"/>
    <property type="molecule type" value="Genomic_DNA"/>
</dbReference>
<keyword evidence="2" id="KW-0975">Bacterial flagellum</keyword>
<evidence type="ECO:0000313" key="6">
    <source>
        <dbReference type="EMBL" id="MBO0476957.1"/>
    </source>
</evidence>
<dbReference type="InterPro" id="IPR001444">
    <property type="entry name" value="Flag_bb_rod_N"/>
</dbReference>
<protein>
    <submittedName>
        <fullName evidence="6">Flagellar hook-basal body complex protein</fullName>
    </submittedName>
</protein>
<dbReference type="Pfam" id="PF00460">
    <property type="entry name" value="Flg_bb_rod"/>
    <property type="match status" value="1"/>
</dbReference>